<keyword evidence="7 9" id="KW-1133">Transmembrane helix</keyword>
<keyword evidence="6" id="KW-0769">Symport</keyword>
<feature type="transmembrane region" description="Helical" evidence="9">
    <location>
        <begin position="287"/>
        <end position="306"/>
    </location>
</feature>
<feature type="transmembrane region" description="Helical" evidence="9">
    <location>
        <begin position="128"/>
        <end position="149"/>
    </location>
</feature>
<dbReference type="PANTHER" id="PTHR43528">
    <property type="entry name" value="ALPHA-KETOGLUTARATE PERMEASE"/>
    <property type="match status" value="1"/>
</dbReference>
<evidence type="ECO:0000259" key="10">
    <source>
        <dbReference type="PROSITE" id="PS50850"/>
    </source>
</evidence>
<dbReference type="InterPro" id="IPR005829">
    <property type="entry name" value="Sugar_transporter_CS"/>
</dbReference>
<feature type="transmembrane region" description="Helical" evidence="9">
    <location>
        <begin position="313"/>
        <end position="333"/>
    </location>
</feature>
<feature type="transmembrane region" description="Helical" evidence="9">
    <location>
        <begin position="248"/>
        <end position="267"/>
    </location>
</feature>
<evidence type="ECO:0000256" key="8">
    <source>
        <dbReference type="ARBA" id="ARBA00023136"/>
    </source>
</evidence>
<dbReference type="Pfam" id="PF00083">
    <property type="entry name" value="Sugar_tr"/>
    <property type="match status" value="1"/>
</dbReference>
<dbReference type="InterPro" id="IPR005828">
    <property type="entry name" value="MFS_sugar_transport-like"/>
</dbReference>
<keyword evidence="12" id="KW-1185">Reference proteome</keyword>
<comment type="subcellular location">
    <subcellularLocation>
        <location evidence="1">Cell membrane</location>
        <topology evidence="1">Multi-pass membrane protein</topology>
    </subcellularLocation>
</comment>
<evidence type="ECO:0000256" key="1">
    <source>
        <dbReference type="ARBA" id="ARBA00004651"/>
    </source>
</evidence>
<feature type="domain" description="Major facilitator superfamily (MFS) profile" evidence="10">
    <location>
        <begin position="22"/>
        <end position="428"/>
    </location>
</feature>
<dbReference type="SUPFAM" id="SSF103473">
    <property type="entry name" value="MFS general substrate transporter"/>
    <property type="match status" value="1"/>
</dbReference>
<dbReference type="PROSITE" id="PS00216">
    <property type="entry name" value="SUGAR_TRANSPORT_1"/>
    <property type="match status" value="1"/>
</dbReference>
<feature type="transmembrane region" description="Helical" evidence="9">
    <location>
        <begin position="405"/>
        <end position="424"/>
    </location>
</feature>
<feature type="transmembrane region" description="Helical" evidence="9">
    <location>
        <begin position="194"/>
        <end position="213"/>
    </location>
</feature>
<keyword evidence="8 9" id="KW-0472">Membrane</keyword>
<evidence type="ECO:0000313" key="12">
    <source>
        <dbReference type="Proteomes" id="UP001597114"/>
    </source>
</evidence>
<name>A0ABW4F9W1_9PSEU</name>
<keyword evidence="3" id="KW-0813">Transport</keyword>
<dbReference type="Proteomes" id="UP001597114">
    <property type="component" value="Unassembled WGS sequence"/>
</dbReference>
<dbReference type="PANTHER" id="PTHR43528:SF1">
    <property type="entry name" value="ALPHA-KETOGLUTARATE PERMEASE"/>
    <property type="match status" value="1"/>
</dbReference>
<dbReference type="EMBL" id="JBHUCO010000073">
    <property type="protein sequence ID" value="MFD1523991.1"/>
    <property type="molecule type" value="Genomic_DNA"/>
</dbReference>
<keyword evidence="5 9" id="KW-0812">Transmembrane</keyword>
<accession>A0ABW4F9W1</accession>
<dbReference type="Pfam" id="PF07690">
    <property type="entry name" value="MFS_1"/>
    <property type="match status" value="1"/>
</dbReference>
<evidence type="ECO:0000313" key="11">
    <source>
        <dbReference type="EMBL" id="MFD1523991.1"/>
    </source>
</evidence>
<dbReference type="PROSITE" id="PS50850">
    <property type="entry name" value="MFS"/>
    <property type="match status" value="1"/>
</dbReference>
<protein>
    <submittedName>
        <fullName evidence="11">MFS transporter</fullName>
    </submittedName>
</protein>
<feature type="transmembrane region" description="Helical" evidence="9">
    <location>
        <begin position="375"/>
        <end position="399"/>
    </location>
</feature>
<dbReference type="Gene3D" id="1.20.1250.20">
    <property type="entry name" value="MFS general substrate transporter like domains"/>
    <property type="match status" value="2"/>
</dbReference>
<dbReference type="InterPro" id="IPR036259">
    <property type="entry name" value="MFS_trans_sf"/>
</dbReference>
<evidence type="ECO:0000256" key="4">
    <source>
        <dbReference type="ARBA" id="ARBA00022475"/>
    </source>
</evidence>
<sequence>MNENPGRAVSVTDAPTTPRWRAVWAGAIGNFTEFFDWTIYGYMAPVFAAQFFPTGNQAASLLLAFSTFALGYLMRPIGGLVLGRLADAGGRRNALSLAILLMGLGSLVIGLLPTYATLGLAAPILLGLMRLLQGFSAGGEGGVSATFLLEFAPPGRRALAGSWRDFSSGVSLFAALGVATAVTSLLPADALSSWGWRLPFLLGAVLALVGLVLRRSVTETPAFAAHRDSQDDAPRPVHDLLGRDRRSLVRVMIIGVLPMVAFLTWQIYLPTYISSVTDIPLAMAQQISLLGAVVYLPLIPVMAILADRFGRRPMMIAFAVASAIWAYPTYVLLSSSTSFVLLVTIVGNVIVAMMGGCISATMAEQFPTATRGSGVSLAYAVSASVIGGTFPIIVTYLAAQGSRSIIFLIVVVAALVSGIAFYLMPETRDTRV</sequence>
<dbReference type="PROSITE" id="PS00217">
    <property type="entry name" value="SUGAR_TRANSPORT_2"/>
    <property type="match status" value="1"/>
</dbReference>
<evidence type="ECO:0000256" key="7">
    <source>
        <dbReference type="ARBA" id="ARBA00022989"/>
    </source>
</evidence>
<feature type="transmembrane region" description="Helical" evidence="9">
    <location>
        <begin position="339"/>
        <end position="363"/>
    </location>
</feature>
<organism evidence="11 12">
    <name type="scientific">Pseudonocardia yunnanensis</name>
    <dbReference type="NCBI Taxonomy" id="58107"/>
    <lineage>
        <taxon>Bacteria</taxon>
        <taxon>Bacillati</taxon>
        <taxon>Actinomycetota</taxon>
        <taxon>Actinomycetes</taxon>
        <taxon>Pseudonocardiales</taxon>
        <taxon>Pseudonocardiaceae</taxon>
        <taxon>Pseudonocardia</taxon>
    </lineage>
</organism>
<gene>
    <name evidence="11" type="ORF">ACFSJD_41345</name>
</gene>
<evidence type="ECO:0000256" key="3">
    <source>
        <dbReference type="ARBA" id="ARBA00022448"/>
    </source>
</evidence>
<evidence type="ECO:0000256" key="6">
    <source>
        <dbReference type="ARBA" id="ARBA00022847"/>
    </source>
</evidence>
<feature type="transmembrane region" description="Helical" evidence="9">
    <location>
        <begin position="94"/>
        <end position="116"/>
    </location>
</feature>
<comment type="caution">
    <text evidence="11">The sequence shown here is derived from an EMBL/GenBank/DDBJ whole genome shotgun (WGS) entry which is preliminary data.</text>
</comment>
<evidence type="ECO:0000256" key="5">
    <source>
        <dbReference type="ARBA" id="ARBA00022692"/>
    </source>
</evidence>
<dbReference type="InterPro" id="IPR051084">
    <property type="entry name" value="H+-coupled_symporters"/>
</dbReference>
<feature type="transmembrane region" description="Helical" evidence="9">
    <location>
        <begin position="61"/>
        <end position="82"/>
    </location>
</feature>
<keyword evidence="4" id="KW-1003">Cell membrane</keyword>
<feature type="transmembrane region" description="Helical" evidence="9">
    <location>
        <begin position="170"/>
        <end position="188"/>
    </location>
</feature>
<dbReference type="InterPro" id="IPR020846">
    <property type="entry name" value="MFS_dom"/>
</dbReference>
<evidence type="ECO:0000256" key="2">
    <source>
        <dbReference type="ARBA" id="ARBA00008240"/>
    </source>
</evidence>
<dbReference type="RefSeq" id="WP_344720810.1">
    <property type="nucleotide sequence ID" value="NZ_BAAAUS010000007.1"/>
</dbReference>
<comment type="similarity">
    <text evidence="2">Belongs to the major facilitator superfamily. Metabolite:H+ Symporter (MHS) family (TC 2.A.1.6) family.</text>
</comment>
<evidence type="ECO:0000256" key="9">
    <source>
        <dbReference type="SAM" id="Phobius"/>
    </source>
</evidence>
<dbReference type="InterPro" id="IPR011701">
    <property type="entry name" value="MFS"/>
</dbReference>
<reference evidence="12" key="1">
    <citation type="journal article" date="2019" name="Int. J. Syst. Evol. Microbiol.">
        <title>The Global Catalogue of Microorganisms (GCM) 10K type strain sequencing project: providing services to taxonomists for standard genome sequencing and annotation.</title>
        <authorList>
            <consortium name="The Broad Institute Genomics Platform"/>
            <consortium name="The Broad Institute Genome Sequencing Center for Infectious Disease"/>
            <person name="Wu L."/>
            <person name="Ma J."/>
        </authorList>
    </citation>
    <scope>NUCLEOTIDE SEQUENCE [LARGE SCALE GENOMIC DNA]</scope>
    <source>
        <strain evidence="12">CCM 7043</strain>
    </source>
</reference>
<proteinExistence type="inferred from homology"/>